<protein>
    <recommendedName>
        <fullName evidence="3">Phage protein</fullName>
    </recommendedName>
</protein>
<evidence type="ECO:0000313" key="1">
    <source>
        <dbReference type="EMBL" id="MFD1778413.1"/>
    </source>
</evidence>
<gene>
    <name evidence="1" type="ORF">ACFSFW_07010</name>
</gene>
<evidence type="ECO:0008006" key="3">
    <source>
        <dbReference type="Google" id="ProtNLM"/>
    </source>
</evidence>
<dbReference type="Proteomes" id="UP001597227">
    <property type="component" value="Unassembled WGS sequence"/>
</dbReference>
<dbReference type="EMBL" id="JBHUEK010000009">
    <property type="protein sequence ID" value="MFD1778413.1"/>
    <property type="molecule type" value="Genomic_DNA"/>
</dbReference>
<name>A0ABW4MKI1_9BACI</name>
<reference evidence="2" key="1">
    <citation type="journal article" date="2019" name="Int. J. Syst. Evol. Microbiol.">
        <title>The Global Catalogue of Microorganisms (GCM) 10K type strain sequencing project: providing services to taxonomists for standard genome sequencing and annotation.</title>
        <authorList>
            <consortium name="The Broad Institute Genomics Platform"/>
            <consortium name="The Broad Institute Genome Sequencing Center for Infectious Disease"/>
            <person name="Wu L."/>
            <person name="Ma J."/>
        </authorList>
    </citation>
    <scope>NUCLEOTIDE SEQUENCE [LARGE SCALE GENOMIC DNA]</scope>
    <source>
        <strain evidence="2">CCUG 15531</strain>
    </source>
</reference>
<dbReference type="RefSeq" id="WP_388036534.1">
    <property type="nucleotide sequence ID" value="NZ_JBHUEK010000009.1"/>
</dbReference>
<proteinExistence type="predicted"/>
<organism evidence="1 2">
    <name type="scientific">Fredinandcohnia salidurans</name>
    <dbReference type="NCBI Taxonomy" id="2595041"/>
    <lineage>
        <taxon>Bacteria</taxon>
        <taxon>Bacillati</taxon>
        <taxon>Bacillota</taxon>
        <taxon>Bacilli</taxon>
        <taxon>Bacillales</taxon>
        <taxon>Bacillaceae</taxon>
        <taxon>Fredinandcohnia</taxon>
    </lineage>
</organism>
<comment type="caution">
    <text evidence="1">The sequence shown here is derived from an EMBL/GenBank/DDBJ whole genome shotgun (WGS) entry which is preliminary data.</text>
</comment>
<accession>A0ABW4MKI1</accession>
<keyword evidence="2" id="KW-1185">Reference proteome</keyword>
<evidence type="ECO:0000313" key="2">
    <source>
        <dbReference type="Proteomes" id="UP001597227"/>
    </source>
</evidence>
<sequence length="94" mass="11115">MFKKFVKSFFEKGNEIRIELDEWYKWYEEPKKFHDAVVDYLTHQGRNVETLSIVNYVTSTKIAELMVDGVRYELTILAPNRMAPAQTVVLKKID</sequence>